<organism evidence="10">
    <name type="scientific">Octopus bimaculoides</name>
    <name type="common">California two-spotted octopus</name>
    <dbReference type="NCBI Taxonomy" id="37653"/>
    <lineage>
        <taxon>Eukaryota</taxon>
        <taxon>Metazoa</taxon>
        <taxon>Spiralia</taxon>
        <taxon>Lophotrochozoa</taxon>
        <taxon>Mollusca</taxon>
        <taxon>Cephalopoda</taxon>
        <taxon>Coleoidea</taxon>
        <taxon>Octopodiformes</taxon>
        <taxon>Octopoda</taxon>
        <taxon>Incirrata</taxon>
        <taxon>Octopodidae</taxon>
        <taxon>Octopus</taxon>
    </lineage>
</organism>
<dbReference type="SUPFAM" id="SSF55550">
    <property type="entry name" value="SH2 domain"/>
    <property type="match status" value="1"/>
</dbReference>
<dbReference type="AlphaFoldDB" id="A0A0L8I108"/>
<dbReference type="SMART" id="SM00253">
    <property type="entry name" value="SOCS"/>
    <property type="match status" value="1"/>
</dbReference>
<dbReference type="SUPFAM" id="SSF158235">
    <property type="entry name" value="SOCS box-like"/>
    <property type="match status" value="1"/>
</dbReference>
<dbReference type="PROSITE" id="PS50225">
    <property type="entry name" value="SOCS"/>
    <property type="match status" value="1"/>
</dbReference>
<dbReference type="SMART" id="SM00969">
    <property type="entry name" value="SOCS_box"/>
    <property type="match status" value="1"/>
</dbReference>
<dbReference type="InterPro" id="IPR000980">
    <property type="entry name" value="SH2"/>
</dbReference>
<dbReference type="Gene3D" id="3.30.505.10">
    <property type="entry name" value="SH2 domain"/>
    <property type="match status" value="1"/>
</dbReference>
<comment type="pathway">
    <text evidence="1">Protein modification; protein ubiquitination.</text>
</comment>
<feature type="domain" description="SH2" evidence="8">
    <location>
        <begin position="393"/>
        <end position="488"/>
    </location>
</feature>
<keyword evidence="2" id="KW-0341">Growth regulation</keyword>
<gene>
    <name evidence="10" type="ORF">OCBIM_22039496mg</name>
</gene>
<dbReference type="STRING" id="37653.A0A0L8I108"/>
<feature type="compositionally biased region" description="Basic residues" evidence="7">
    <location>
        <begin position="220"/>
        <end position="231"/>
    </location>
</feature>
<dbReference type="GO" id="GO:0046935">
    <property type="term" value="F:1-phosphatidylinositol-3-kinase regulator activity"/>
    <property type="evidence" value="ECO:0007669"/>
    <property type="project" value="TreeGrafter"/>
</dbReference>
<evidence type="ECO:0000256" key="3">
    <source>
        <dbReference type="ARBA" id="ARBA00022700"/>
    </source>
</evidence>
<evidence type="ECO:0000256" key="4">
    <source>
        <dbReference type="ARBA" id="ARBA00022786"/>
    </source>
</evidence>
<dbReference type="Pfam" id="PF00017">
    <property type="entry name" value="SH2"/>
    <property type="match status" value="1"/>
</dbReference>
<dbReference type="PROSITE" id="PS50001">
    <property type="entry name" value="SH2"/>
    <property type="match status" value="1"/>
</dbReference>
<keyword evidence="5 6" id="KW-0727">SH2 domain</keyword>
<evidence type="ECO:0008006" key="11">
    <source>
        <dbReference type="Google" id="ProtNLM"/>
    </source>
</evidence>
<reference evidence="10" key="1">
    <citation type="submission" date="2015-07" db="EMBL/GenBank/DDBJ databases">
        <title>MeaNS - Measles Nucleotide Surveillance Program.</title>
        <authorList>
            <person name="Tran T."/>
            <person name="Druce J."/>
        </authorList>
    </citation>
    <scope>NUCLEOTIDE SEQUENCE</scope>
    <source>
        <strain evidence="10">UCB-OBI-ISO-001</strain>
        <tissue evidence="10">Gonad</tissue>
    </source>
</reference>
<dbReference type="SMART" id="SM00252">
    <property type="entry name" value="SH2"/>
    <property type="match status" value="1"/>
</dbReference>
<dbReference type="GO" id="GO:0046854">
    <property type="term" value="P:phosphatidylinositol phosphate biosynthetic process"/>
    <property type="evidence" value="ECO:0007669"/>
    <property type="project" value="TreeGrafter"/>
</dbReference>
<evidence type="ECO:0000259" key="9">
    <source>
        <dbReference type="PROSITE" id="PS50225"/>
    </source>
</evidence>
<evidence type="ECO:0000256" key="6">
    <source>
        <dbReference type="PROSITE-ProRule" id="PRU00191"/>
    </source>
</evidence>
<dbReference type="GO" id="GO:0009968">
    <property type="term" value="P:negative regulation of signal transduction"/>
    <property type="evidence" value="ECO:0007669"/>
    <property type="project" value="UniProtKB-KW"/>
</dbReference>
<dbReference type="FunFam" id="3.30.505.10:FF:000028">
    <property type="entry name" value="Suppressor of cytokine signaling 5"/>
    <property type="match status" value="1"/>
</dbReference>
<sequence>MQMCKNTAVAFFRVKKPGSSPSSESQSSVQSGAMATFNHAGKNKSSTVHHRSPIRPFFCCGSELSLVSIAELHERQAATLSLTSGSSQISSEPILLKQHALSDSLQIEQTKKHTDCPSSCQHCGYKSNVGMEAASGSCSGSPPKNKHKKPWSIKFRDKQSKQSRYMGYSQPCVGTSRCSNFSSCEHQLLLATCSQRPSSSNFLLTPSCQISTNNVLRLPKSRHHRKHHSKKTLFSSVDKQHHRMSARQFAGSLNNINNTSGSVGCSTDNINTTCHQQQQQQQEGQQGGSRVAGNHVDRNTFCACRNFRSVSTLASNDQLCSSFQQSCSLQANPGSHSQFSLDYFNDDDFNDAPIQDYPPHEAPNSDTYQRIHSRVEYTHCLVPDLQQIANCSFYWGVMDRYEAENLLDNKAEGTFLLRDSAQEDFLFSVSFRRYGRSLHARIEQCNHKFSFDCHDPGVFAASTVCRLIEHYKDPSCCMFFEPMLTRPLTRTYPFSLQHLCRAAICSFITYDKVSELPLPLALKDFLKYYHYKMKVTEKHF</sequence>
<evidence type="ECO:0000259" key="8">
    <source>
        <dbReference type="PROSITE" id="PS50001"/>
    </source>
</evidence>
<evidence type="ECO:0000256" key="5">
    <source>
        <dbReference type="ARBA" id="ARBA00022999"/>
    </source>
</evidence>
<feature type="domain" description="SOCS box" evidence="9">
    <location>
        <begin position="483"/>
        <end position="532"/>
    </location>
</feature>
<keyword evidence="4" id="KW-0833">Ubl conjugation pathway</keyword>
<name>A0A0L8I108_OCTBM</name>
<dbReference type="PANTHER" id="PTHR10155:SF0">
    <property type="entry name" value="SUPPRESSOR OF CYTOKINE SIGNALING AT 36E, ISOFORM D"/>
    <property type="match status" value="1"/>
</dbReference>
<dbReference type="OrthoDB" id="5979828at2759"/>
<protein>
    <recommendedName>
        <fullName evidence="11">Suppressor of cytokine signaling 4</fullName>
    </recommendedName>
</protein>
<dbReference type="EMBL" id="KQ416800">
    <property type="protein sequence ID" value="KOF95137.1"/>
    <property type="molecule type" value="Genomic_DNA"/>
</dbReference>
<dbReference type="Pfam" id="PF07525">
    <property type="entry name" value="SOCS_box"/>
    <property type="match status" value="1"/>
</dbReference>
<evidence type="ECO:0000256" key="1">
    <source>
        <dbReference type="ARBA" id="ARBA00004906"/>
    </source>
</evidence>
<evidence type="ECO:0000256" key="7">
    <source>
        <dbReference type="SAM" id="MobiDB-lite"/>
    </source>
</evidence>
<accession>A0A0L8I108</accession>
<dbReference type="GO" id="GO:0005942">
    <property type="term" value="C:phosphatidylinositol 3-kinase complex"/>
    <property type="evidence" value="ECO:0007669"/>
    <property type="project" value="TreeGrafter"/>
</dbReference>
<dbReference type="InterPro" id="IPR001496">
    <property type="entry name" value="SOCS_box"/>
</dbReference>
<keyword evidence="3" id="KW-0734">Signal transduction inhibitor</keyword>
<feature type="region of interest" description="Disordered" evidence="7">
    <location>
        <begin position="220"/>
        <end position="240"/>
    </location>
</feature>
<dbReference type="GO" id="GO:0035556">
    <property type="term" value="P:intracellular signal transduction"/>
    <property type="evidence" value="ECO:0007669"/>
    <property type="project" value="InterPro"/>
</dbReference>
<dbReference type="PANTHER" id="PTHR10155">
    <property type="entry name" value="PHOSPHATIDYLINOSITOL 3-KINASE REGULATORY SUBUNIT"/>
    <property type="match status" value="1"/>
</dbReference>
<evidence type="ECO:0000256" key="2">
    <source>
        <dbReference type="ARBA" id="ARBA00022604"/>
    </source>
</evidence>
<dbReference type="InterPro" id="IPR036036">
    <property type="entry name" value="SOCS_box-like_dom_sf"/>
</dbReference>
<proteinExistence type="predicted"/>
<dbReference type="InterPro" id="IPR036860">
    <property type="entry name" value="SH2_dom_sf"/>
</dbReference>
<evidence type="ECO:0000313" key="10">
    <source>
        <dbReference type="EMBL" id="KOF95137.1"/>
    </source>
</evidence>